<gene>
    <name evidence="3" type="ORF">H8710_01825</name>
</gene>
<dbReference type="PIRSF" id="PIRSF036531">
    <property type="entry name" value="Tpp15_prd"/>
    <property type="match status" value="1"/>
</dbReference>
<protein>
    <submittedName>
        <fullName evidence="3">FMN-binding protein</fullName>
    </submittedName>
</protein>
<name>A0A926E3F5_9FIRM</name>
<feature type="domain" description="FMN-binding" evidence="2">
    <location>
        <begin position="46"/>
        <end position="139"/>
    </location>
</feature>
<reference evidence="3" key="1">
    <citation type="submission" date="2020-08" db="EMBL/GenBank/DDBJ databases">
        <title>Genome public.</title>
        <authorList>
            <person name="Liu C."/>
            <person name="Sun Q."/>
        </authorList>
    </citation>
    <scope>NUCLEOTIDE SEQUENCE</scope>
    <source>
        <strain evidence="3">NSJ-33</strain>
    </source>
</reference>
<dbReference type="EMBL" id="JACRSV010000001">
    <property type="protein sequence ID" value="MBC8558800.1"/>
    <property type="molecule type" value="Genomic_DNA"/>
</dbReference>
<proteinExistence type="predicted"/>
<feature type="chain" id="PRO_5039312916" evidence="1">
    <location>
        <begin position="20"/>
        <end position="155"/>
    </location>
</feature>
<feature type="signal peptide" evidence="1">
    <location>
        <begin position="1"/>
        <end position="19"/>
    </location>
</feature>
<dbReference type="AlphaFoldDB" id="A0A926E3F5"/>
<organism evidence="3 4">
    <name type="scientific">Fumia xinanensis</name>
    <dbReference type="NCBI Taxonomy" id="2763659"/>
    <lineage>
        <taxon>Bacteria</taxon>
        <taxon>Bacillati</taxon>
        <taxon>Bacillota</taxon>
        <taxon>Clostridia</taxon>
        <taxon>Eubacteriales</taxon>
        <taxon>Oscillospiraceae</taxon>
        <taxon>Fumia</taxon>
    </lineage>
</organism>
<evidence type="ECO:0000259" key="2">
    <source>
        <dbReference type="SMART" id="SM00900"/>
    </source>
</evidence>
<dbReference type="SMART" id="SM00900">
    <property type="entry name" value="FMN_bind"/>
    <property type="match status" value="1"/>
</dbReference>
<dbReference type="InterPro" id="IPR017058">
    <property type="entry name" value="Major_M_immunogen_Tpp15_prd"/>
</dbReference>
<evidence type="ECO:0000256" key="1">
    <source>
        <dbReference type="SAM" id="SignalP"/>
    </source>
</evidence>
<dbReference type="Pfam" id="PF04205">
    <property type="entry name" value="FMN_bind"/>
    <property type="match status" value="1"/>
</dbReference>
<sequence>MKKTLAITVAMLAVMGTMASCGNNSDNEAYKDGSYRVEAKDFDSHGWKEYINVTVKDGKIAEVEFDALSQEDGHKKTEDQEYKDAYTGAGFETYPADYTEKLEKGLVEKQDASKVDTVAGATNSSNFFKQMMKELDKNMKKGDTNTVTVAAASEE</sequence>
<dbReference type="Proteomes" id="UP000610760">
    <property type="component" value="Unassembled WGS sequence"/>
</dbReference>
<comment type="caution">
    <text evidence="3">The sequence shown here is derived from an EMBL/GenBank/DDBJ whole genome shotgun (WGS) entry which is preliminary data.</text>
</comment>
<evidence type="ECO:0000313" key="4">
    <source>
        <dbReference type="Proteomes" id="UP000610760"/>
    </source>
</evidence>
<dbReference type="GO" id="GO:0016020">
    <property type="term" value="C:membrane"/>
    <property type="evidence" value="ECO:0007669"/>
    <property type="project" value="InterPro"/>
</dbReference>
<dbReference type="InterPro" id="IPR007329">
    <property type="entry name" value="FMN-bd"/>
</dbReference>
<dbReference type="RefSeq" id="WP_249293686.1">
    <property type="nucleotide sequence ID" value="NZ_JACRSV010000001.1"/>
</dbReference>
<keyword evidence="4" id="KW-1185">Reference proteome</keyword>
<dbReference type="PROSITE" id="PS51257">
    <property type="entry name" value="PROKAR_LIPOPROTEIN"/>
    <property type="match status" value="1"/>
</dbReference>
<evidence type="ECO:0000313" key="3">
    <source>
        <dbReference type="EMBL" id="MBC8558800.1"/>
    </source>
</evidence>
<dbReference type="GO" id="GO:0010181">
    <property type="term" value="F:FMN binding"/>
    <property type="evidence" value="ECO:0007669"/>
    <property type="project" value="InterPro"/>
</dbReference>
<dbReference type="Gene3D" id="3.90.1010.20">
    <property type="match status" value="1"/>
</dbReference>
<accession>A0A926E3F5</accession>
<keyword evidence="1" id="KW-0732">Signal</keyword>